<evidence type="ECO:0000313" key="2">
    <source>
        <dbReference type="EMBL" id="APW61047.1"/>
    </source>
</evidence>
<dbReference type="Proteomes" id="UP000186309">
    <property type="component" value="Chromosome"/>
</dbReference>
<feature type="chain" id="PRO_5010570006" evidence="1">
    <location>
        <begin position="25"/>
        <end position="149"/>
    </location>
</feature>
<keyword evidence="1" id="KW-0732">Signal</keyword>
<feature type="signal peptide" evidence="1">
    <location>
        <begin position="1"/>
        <end position="24"/>
    </location>
</feature>
<name>A0A1U7CQ40_9BACT</name>
<gene>
    <name evidence="2" type="ORF">BSF38_02550</name>
</gene>
<protein>
    <submittedName>
        <fullName evidence="2">Uncharacterized protein</fullName>
    </submittedName>
</protein>
<keyword evidence="3" id="KW-1185">Reference proteome</keyword>
<dbReference type="EMBL" id="CP019082">
    <property type="protein sequence ID" value="APW61047.1"/>
    <property type="molecule type" value="Genomic_DNA"/>
</dbReference>
<dbReference type="AlphaFoldDB" id="A0A1U7CQ40"/>
<proteinExistence type="predicted"/>
<reference evidence="3" key="1">
    <citation type="submission" date="2016-12" db="EMBL/GenBank/DDBJ databases">
        <title>Comparative genomics of four Isosphaeraceae planctomycetes: a common pool of plasmids and glycoside hydrolase genes.</title>
        <authorList>
            <person name="Ivanova A."/>
        </authorList>
    </citation>
    <scope>NUCLEOTIDE SEQUENCE [LARGE SCALE GENOMIC DNA]</scope>
    <source>
        <strain evidence="3">PX4</strain>
    </source>
</reference>
<dbReference type="STRING" id="1387353.BSF38_02550"/>
<evidence type="ECO:0000313" key="3">
    <source>
        <dbReference type="Proteomes" id="UP000186309"/>
    </source>
</evidence>
<accession>A0A1U7CQ40</accession>
<dbReference type="OrthoDB" id="288314at2"/>
<dbReference type="KEGG" id="pbor:BSF38_02550"/>
<organism evidence="2 3">
    <name type="scientific">Paludisphaera borealis</name>
    <dbReference type="NCBI Taxonomy" id="1387353"/>
    <lineage>
        <taxon>Bacteria</taxon>
        <taxon>Pseudomonadati</taxon>
        <taxon>Planctomycetota</taxon>
        <taxon>Planctomycetia</taxon>
        <taxon>Isosphaerales</taxon>
        <taxon>Isosphaeraceae</taxon>
        <taxon>Paludisphaera</taxon>
    </lineage>
</organism>
<evidence type="ECO:0000256" key="1">
    <source>
        <dbReference type="SAM" id="SignalP"/>
    </source>
</evidence>
<dbReference type="RefSeq" id="WP_076346110.1">
    <property type="nucleotide sequence ID" value="NZ_CP019082.1"/>
</dbReference>
<sequence length="149" mass="15461">MRRLALIVSAGVLLATSARVEAQAVVGGPAVGTYRVGDYFAAPGLYGTSYGYASYGIPRTYTSYSAAPWSSYSANYPSNGFLPGRYGVNLWRPGFVAPGYVYGSPTSGSIYQTFPVVSGTGLTPSQIAPPPSIGVYAPNLGPGIGLYGR</sequence>